<proteinExistence type="predicted"/>
<dbReference type="Proteomes" id="UP000190367">
    <property type="component" value="Unassembled WGS sequence"/>
</dbReference>
<organism evidence="1 2">
    <name type="scientific">Chitinophaga eiseniae</name>
    <dbReference type="NCBI Taxonomy" id="634771"/>
    <lineage>
        <taxon>Bacteria</taxon>
        <taxon>Pseudomonadati</taxon>
        <taxon>Bacteroidota</taxon>
        <taxon>Chitinophagia</taxon>
        <taxon>Chitinophagales</taxon>
        <taxon>Chitinophagaceae</taxon>
        <taxon>Chitinophaga</taxon>
    </lineage>
</organism>
<dbReference type="EMBL" id="FUWZ01000006">
    <property type="protein sequence ID" value="SKA44135.1"/>
    <property type="molecule type" value="Genomic_DNA"/>
</dbReference>
<sequence length="30" mass="3379">MKNMPERFTWAADLVAPLPADHVIQSAKKL</sequence>
<dbReference type="AlphaFoldDB" id="A0A1T4TUI1"/>
<reference evidence="2" key="1">
    <citation type="submission" date="2017-02" db="EMBL/GenBank/DDBJ databases">
        <authorList>
            <person name="Varghese N."/>
            <person name="Submissions S."/>
        </authorList>
    </citation>
    <scope>NUCLEOTIDE SEQUENCE [LARGE SCALE GENOMIC DNA]</scope>
    <source>
        <strain evidence="2">DSM 22224</strain>
    </source>
</reference>
<keyword evidence="2" id="KW-1185">Reference proteome</keyword>
<protein>
    <submittedName>
        <fullName evidence="1">Uncharacterized protein</fullName>
    </submittedName>
</protein>
<gene>
    <name evidence="1" type="ORF">SAMN04488128_106335</name>
</gene>
<dbReference type="STRING" id="634771.SAMN04488128_106335"/>
<evidence type="ECO:0000313" key="1">
    <source>
        <dbReference type="EMBL" id="SKA44135.1"/>
    </source>
</evidence>
<accession>A0A1T4TUI1</accession>
<evidence type="ECO:0000313" key="2">
    <source>
        <dbReference type="Proteomes" id="UP000190367"/>
    </source>
</evidence>
<name>A0A1T4TUI1_9BACT</name>